<organism evidence="1 2">
    <name type="scientific">Anaeroselena agilis</name>
    <dbReference type="NCBI Taxonomy" id="3063788"/>
    <lineage>
        <taxon>Bacteria</taxon>
        <taxon>Bacillati</taxon>
        <taxon>Bacillota</taxon>
        <taxon>Negativicutes</taxon>
        <taxon>Acetonemataceae</taxon>
        <taxon>Anaeroselena</taxon>
    </lineage>
</organism>
<comment type="caution">
    <text evidence="1">The sequence shown here is derived from an EMBL/GenBank/DDBJ whole genome shotgun (WGS) entry which is preliminary data.</text>
</comment>
<dbReference type="RefSeq" id="WP_413780770.1">
    <property type="nucleotide sequence ID" value="NZ_JAUOZS010000001.1"/>
</dbReference>
<evidence type="ECO:0000313" key="2">
    <source>
        <dbReference type="Proteomes" id="UP001254848"/>
    </source>
</evidence>
<dbReference type="EMBL" id="JAUOZS010000001">
    <property type="protein sequence ID" value="MDT8902285.1"/>
    <property type="molecule type" value="Genomic_DNA"/>
</dbReference>
<evidence type="ECO:0000313" key="1">
    <source>
        <dbReference type="EMBL" id="MDT8902285.1"/>
    </source>
</evidence>
<sequence>MAVYRFNLENTAPGHRPLIARLNKIFSPIPITVTDNEMIIGICEEAEEQQVWRKLYDKLGHGAHCV</sequence>
<keyword evidence="2" id="KW-1185">Reference proteome</keyword>
<proteinExistence type="predicted"/>
<protein>
    <submittedName>
        <fullName evidence="1">Uncharacterized protein</fullName>
    </submittedName>
</protein>
<name>A0ABU3NZT2_9FIRM</name>
<accession>A0ABU3NZT2</accession>
<reference evidence="1 2" key="1">
    <citation type="submission" date="2023-07" db="EMBL/GenBank/DDBJ databases">
        <title>The novel representative of Negativicutes class, Anaeroselena agilis gen. nov. sp. nov.</title>
        <authorList>
            <person name="Prokofeva M.I."/>
            <person name="Elcheninov A.G."/>
            <person name="Klyukina A."/>
            <person name="Kublanov I.V."/>
            <person name="Frolov E.N."/>
            <person name="Podosokorskaya O.A."/>
        </authorList>
    </citation>
    <scope>NUCLEOTIDE SEQUENCE [LARGE SCALE GENOMIC DNA]</scope>
    <source>
        <strain evidence="1 2">4137-cl</strain>
    </source>
</reference>
<gene>
    <name evidence="1" type="ORF">Q4T40_13605</name>
</gene>
<dbReference type="Proteomes" id="UP001254848">
    <property type="component" value="Unassembled WGS sequence"/>
</dbReference>